<gene>
    <name evidence="2" type="ORF">UFOPK1399_00524</name>
</gene>
<feature type="transmembrane region" description="Helical" evidence="1">
    <location>
        <begin position="6"/>
        <end position="29"/>
    </location>
</feature>
<reference evidence="2" key="1">
    <citation type="submission" date="2020-05" db="EMBL/GenBank/DDBJ databases">
        <authorList>
            <person name="Chiriac C."/>
            <person name="Salcher M."/>
            <person name="Ghai R."/>
            <person name="Kavagutti S V."/>
        </authorList>
    </citation>
    <scope>NUCLEOTIDE SEQUENCE</scope>
</reference>
<keyword evidence="1" id="KW-0472">Membrane</keyword>
<keyword evidence="1" id="KW-0812">Transmembrane</keyword>
<dbReference type="EMBL" id="CAEZSD010000048">
    <property type="protein sequence ID" value="CAB4532426.1"/>
    <property type="molecule type" value="Genomic_DNA"/>
</dbReference>
<dbReference type="AlphaFoldDB" id="A0A6J6B109"/>
<evidence type="ECO:0000313" key="2">
    <source>
        <dbReference type="EMBL" id="CAB4532426.1"/>
    </source>
</evidence>
<accession>A0A6J6B109</accession>
<proteinExistence type="predicted"/>
<protein>
    <submittedName>
        <fullName evidence="2">Unannotated protein</fullName>
    </submittedName>
</protein>
<evidence type="ECO:0000256" key="1">
    <source>
        <dbReference type="SAM" id="Phobius"/>
    </source>
</evidence>
<sequence length="35" mass="3892">MSDNDGNLVVTSFCVMIGLAITFTIRFLARKITSR</sequence>
<keyword evidence="1" id="KW-1133">Transmembrane helix</keyword>
<organism evidence="2">
    <name type="scientific">freshwater metagenome</name>
    <dbReference type="NCBI Taxonomy" id="449393"/>
    <lineage>
        <taxon>unclassified sequences</taxon>
        <taxon>metagenomes</taxon>
        <taxon>ecological metagenomes</taxon>
    </lineage>
</organism>
<name>A0A6J6B109_9ZZZZ</name>